<reference evidence="1 2" key="1">
    <citation type="submission" date="2018-08" db="EMBL/GenBank/DDBJ databases">
        <title>Aphanomyces genome sequencing and annotation.</title>
        <authorList>
            <person name="Minardi D."/>
            <person name="Oidtmann B."/>
            <person name="Van Der Giezen M."/>
            <person name="Studholme D.J."/>
        </authorList>
    </citation>
    <scope>NUCLEOTIDE SEQUENCE [LARGE SCALE GENOMIC DNA]</scope>
    <source>
        <strain evidence="1 2">NJM0002</strain>
    </source>
</reference>
<gene>
    <name evidence="1" type="ORF">DYB32_007397</name>
</gene>
<dbReference type="Proteomes" id="UP000285060">
    <property type="component" value="Unassembled WGS sequence"/>
</dbReference>
<accession>A0A418ANM7</accession>
<sequence length="115" mass="13370">MDLALQLNPVPTAMDRPSYYDRNRDQVRESQRLYRETNRDKIRAIHKAYYAKNRAKITAYKRERWHQMKAASAAAKSSHTTHELCHTNDRWATDDGGFASKSATPKMQITFLLNA</sequence>
<organism evidence="1 2">
    <name type="scientific">Aphanomyces invadans</name>
    <dbReference type="NCBI Taxonomy" id="157072"/>
    <lineage>
        <taxon>Eukaryota</taxon>
        <taxon>Sar</taxon>
        <taxon>Stramenopiles</taxon>
        <taxon>Oomycota</taxon>
        <taxon>Saprolegniomycetes</taxon>
        <taxon>Saprolegniales</taxon>
        <taxon>Verrucalvaceae</taxon>
        <taxon>Aphanomyces</taxon>
    </lineage>
</organism>
<comment type="caution">
    <text evidence="1">The sequence shown here is derived from an EMBL/GenBank/DDBJ whole genome shotgun (WGS) entry which is preliminary data.</text>
</comment>
<dbReference type="AlphaFoldDB" id="A0A418ANM7"/>
<dbReference type="EMBL" id="QUSY01000940">
    <property type="protein sequence ID" value="RHY26675.1"/>
    <property type="molecule type" value="Genomic_DNA"/>
</dbReference>
<evidence type="ECO:0000313" key="1">
    <source>
        <dbReference type="EMBL" id="RHY26675.1"/>
    </source>
</evidence>
<proteinExistence type="predicted"/>
<evidence type="ECO:0000313" key="2">
    <source>
        <dbReference type="Proteomes" id="UP000285060"/>
    </source>
</evidence>
<protein>
    <submittedName>
        <fullName evidence="1">Uncharacterized protein</fullName>
    </submittedName>
</protein>
<keyword evidence="2" id="KW-1185">Reference proteome</keyword>
<dbReference type="VEuPathDB" id="FungiDB:H310_14346"/>
<name>A0A418ANM7_9STRA</name>